<protein>
    <submittedName>
        <fullName evidence="2">Uncharacterized protein</fullName>
    </submittedName>
</protein>
<gene>
    <name evidence="2" type="ORF">SGODD07_01365</name>
</gene>
<evidence type="ECO:0000313" key="2">
    <source>
        <dbReference type="EMBL" id="KXT71184.1"/>
    </source>
</evidence>
<comment type="caution">
    <text evidence="2">The sequence shown here is derived from an EMBL/GenBank/DDBJ whole genome shotgun (WGS) entry which is preliminary data.</text>
</comment>
<proteinExistence type="predicted"/>
<dbReference type="PATRIC" id="fig|1302.21.peg.1525"/>
<evidence type="ECO:0000256" key="1">
    <source>
        <dbReference type="SAM" id="Phobius"/>
    </source>
</evidence>
<dbReference type="AlphaFoldDB" id="A0A139N5W9"/>
<name>A0A139N5W9_STRGN</name>
<keyword evidence="1" id="KW-1133">Transmembrane helix</keyword>
<feature type="transmembrane region" description="Helical" evidence="1">
    <location>
        <begin position="211"/>
        <end position="229"/>
    </location>
</feature>
<organism evidence="2 3">
    <name type="scientific">Streptococcus gordonii</name>
    <dbReference type="NCBI Taxonomy" id="1302"/>
    <lineage>
        <taxon>Bacteria</taxon>
        <taxon>Bacillati</taxon>
        <taxon>Bacillota</taxon>
        <taxon>Bacilli</taxon>
        <taxon>Lactobacillales</taxon>
        <taxon>Streptococcaceae</taxon>
        <taxon>Streptococcus</taxon>
    </lineage>
</organism>
<sequence>MGCLILDLFLIFPLFKAEARSHEGSMEDHVNFIEGQPVFDQTLVASKKCAAETLVKFQHATIPPTTILLNQVHGTVKVSNGHQGLNAILMAFLKEVFVKFQASFIGLQLIPLRENPAPSNGQTIGFKAHLAKEGNVLLEAMVHINGFLGRVEIAVLKVKHLFLTSDDGQTVLTNRHHIYVSQPATIRIISALTLVGSCRSAPQEAIRKSQFFSHISTRFLICLFIYLYYSSFCKLFLIK</sequence>
<dbReference type="EMBL" id="LQRC01000196">
    <property type="protein sequence ID" value="KXT71184.1"/>
    <property type="molecule type" value="Genomic_DNA"/>
</dbReference>
<keyword evidence="1" id="KW-0472">Membrane</keyword>
<reference evidence="2 3" key="1">
    <citation type="submission" date="2016-01" db="EMBL/GenBank/DDBJ databases">
        <title>Highly variable Streptococcus oralis are common among viridans streptococci isolated from primates.</title>
        <authorList>
            <person name="Denapaite D."/>
            <person name="Rieger M."/>
            <person name="Koendgen S."/>
            <person name="Brueckner R."/>
            <person name="Ochigava I."/>
            <person name="Kappeler P."/>
            <person name="Maetz-Rensing K."/>
            <person name="Leendertz F."/>
            <person name="Hakenbeck R."/>
        </authorList>
    </citation>
    <scope>NUCLEOTIDE SEQUENCE [LARGE SCALE GENOMIC DNA]</scope>
    <source>
        <strain evidence="2 3">DD07</strain>
    </source>
</reference>
<evidence type="ECO:0000313" key="3">
    <source>
        <dbReference type="Proteomes" id="UP000070096"/>
    </source>
</evidence>
<dbReference type="Proteomes" id="UP000070096">
    <property type="component" value="Unassembled WGS sequence"/>
</dbReference>
<keyword evidence="1" id="KW-0812">Transmembrane</keyword>
<accession>A0A139N5W9</accession>